<dbReference type="OrthoDB" id="2444174at2759"/>
<dbReference type="Proteomes" id="UP000008370">
    <property type="component" value="Unassembled WGS sequence"/>
</dbReference>
<dbReference type="GeneID" id="18913900"/>
<protein>
    <recommendedName>
        <fullName evidence="1">Mtf2-like C-terminal domain-containing protein</fullName>
    </recommendedName>
</protein>
<proteinExistence type="predicted"/>
<dbReference type="PANTHER" id="PTHR39468:SF1">
    <property type="entry name" value="MTF2-LIKE C-TERMINAL DOMAIN-CONTAINING PROTEIN"/>
    <property type="match status" value="1"/>
</dbReference>
<name>K5W9Q1_PHACS</name>
<feature type="domain" description="Mtf2-like C-terminal" evidence="1">
    <location>
        <begin position="64"/>
        <end position="168"/>
    </location>
</feature>
<sequence length="168" mass="19112">MTRHELSAFDEMFNMIFETYNEMKGPSAGTSEAMAGVGNSPTLSTLTDRLRQHSRNVKWTSDADQELDRKKEEMDLCDTDQQLLDWAMREVFGESQRYEAAARKAMAELPSSQQGMPLQALSYPYVIAHLMRTFRDKYGDPHLALSLFDHARHLSTASYVFGCTTPAY</sequence>
<evidence type="ECO:0000313" key="3">
    <source>
        <dbReference type="Proteomes" id="UP000008370"/>
    </source>
</evidence>
<dbReference type="InterPro" id="IPR043837">
    <property type="entry name" value="Mtf2-like_C"/>
</dbReference>
<evidence type="ECO:0000313" key="2">
    <source>
        <dbReference type="EMBL" id="EKM60688.1"/>
    </source>
</evidence>
<dbReference type="InterPro" id="IPR040009">
    <property type="entry name" value="Mtf2/C5D6.12-like"/>
</dbReference>
<dbReference type="HOGENOM" id="CLU_1590390_0_0_1"/>
<dbReference type="AlphaFoldDB" id="K5W9Q1"/>
<dbReference type="Pfam" id="PF19189">
    <property type="entry name" value="Mtf2"/>
    <property type="match status" value="1"/>
</dbReference>
<accession>K5W9Q1</accession>
<dbReference type="RefSeq" id="XP_007390136.1">
    <property type="nucleotide sequence ID" value="XM_007390074.1"/>
</dbReference>
<dbReference type="InParanoid" id="K5W9Q1"/>
<feature type="non-terminal residue" evidence="2">
    <location>
        <position position="168"/>
    </location>
</feature>
<dbReference type="KEGG" id="pco:PHACADRAFT_246761"/>
<dbReference type="PANTHER" id="PTHR39468">
    <property type="entry name" value="CHROMOSOME 7, WHOLE GENOME SHOTGUN SEQUENCE"/>
    <property type="match status" value="1"/>
</dbReference>
<dbReference type="STRING" id="650164.K5W9Q1"/>
<organism evidence="2 3">
    <name type="scientific">Phanerochaete carnosa (strain HHB-10118-sp)</name>
    <name type="common">White-rot fungus</name>
    <name type="synonym">Peniophora carnosa</name>
    <dbReference type="NCBI Taxonomy" id="650164"/>
    <lineage>
        <taxon>Eukaryota</taxon>
        <taxon>Fungi</taxon>
        <taxon>Dikarya</taxon>
        <taxon>Basidiomycota</taxon>
        <taxon>Agaricomycotina</taxon>
        <taxon>Agaricomycetes</taxon>
        <taxon>Polyporales</taxon>
        <taxon>Phanerochaetaceae</taxon>
        <taxon>Phanerochaete</taxon>
    </lineage>
</organism>
<evidence type="ECO:0000259" key="1">
    <source>
        <dbReference type="Pfam" id="PF19189"/>
    </source>
</evidence>
<dbReference type="GO" id="GO:0005739">
    <property type="term" value="C:mitochondrion"/>
    <property type="evidence" value="ECO:0007669"/>
    <property type="project" value="InterPro"/>
</dbReference>
<reference evidence="2 3" key="1">
    <citation type="journal article" date="2012" name="BMC Genomics">
        <title>Comparative genomics of the white-rot fungi, Phanerochaete carnosa and P. chrysosporium, to elucidate the genetic basis of the distinct wood types they colonize.</title>
        <authorList>
            <person name="Suzuki H."/>
            <person name="MacDonald J."/>
            <person name="Syed K."/>
            <person name="Salamov A."/>
            <person name="Hori C."/>
            <person name="Aerts A."/>
            <person name="Henrissat B."/>
            <person name="Wiebenga A."/>
            <person name="vanKuyk P.A."/>
            <person name="Barry K."/>
            <person name="Lindquist E."/>
            <person name="LaButti K."/>
            <person name="Lapidus A."/>
            <person name="Lucas S."/>
            <person name="Coutinho P."/>
            <person name="Gong Y."/>
            <person name="Samejima M."/>
            <person name="Mahadevan R."/>
            <person name="Abou-Zaid M."/>
            <person name="de Vries R.P."/>
            <person name="Igarashi K."/>
            <person name="Yadav J.S."/>
            <person name="Grigoriev I.V."/>
            <person name="Master E.R."/>
        </authorList>
    </citation>
    <scope>NUCLEOTIDE SEQUENCE [LARGE SCALE GENOMIC DNA]</scope>
    <source>
        <strain evidence="2 3">HHB-10118-sp</strain>
    </source>
</reference>
<keyword evidence="3" id="KW-1185">Reference proteome</keyword>
<gene>
    <name evidence="2" type="ORF">PHACADRAFT_246761</name>
</gene>
<dbReference type="EMBL" id="JH930468">
    <property type="protein sequence ID" value="EKM60688.1"/>
    <property type="molecule type" value="Genomic_DNA"/>
</dbReference>